<keyword evidence="1" id="KW-0175">Coiled coil</keyword>
<reference evidence="3" key="1">
    <citation type="journal article" date="2019" name="Int. J. Syst. Evol. Microbiol.">
        <title>The Global Catalogue of Microorganisms (GCM) 10K type strain sequencing project: providing services to taxonomists for standard genome sequencing and annotation.</title>
        <authorList>
            <consortium name="The Broad Institute Genomics Platform"/>
            <consortium name="The Broad Institute Genome Sequencing Center for Infectious Disease"/>
            <person name="Wu L."/>
            <person name="Ma J."/>
        </authorList>
    </citation>
    <scope>NUCLEOTIDE SEQUENCE [LARGE SCALE GENOMIC DNA]</scope>
    <source>
        <strain evidence="3">JCM 10649</strain>
    </source>
</reference>
<evidence type="ECO:0000256" key="1">
    <source>
        <dbReference type="SAM" id="Coils"/>
    </source>
</evidence>
<accession>A0ABP3JJ56</accession>
<dbReference type="EMBL" id="BAAAHB010000012">
    <property type="protein sequence ID" value="GAA0455465.1"/>
    <property type="molecule type" value="Genomic_DNA"/>
</dbReference>
<protein>
    <submittedName>
        <fullName evidence="2">Uncharacterized protein</fullName>
    </submittedName>
</protein>
<proteinExistence type="predicted"/>
<evidence type="ECO:0000313" key="2">
    <source>
        <dbReference type="EMBL" id="GAA0455465.1"/>
    </source>
</evidence>
<evidence type="ECO:0000313" key="3">
    <source>
        <dbReference type="Proteomes" id="UP001499895"/>
    </source>
</evidence>
<name>A0ABP3JJ56_9ACTN</name>
<comment type="caution">
    <text evidence="2">The sequence shown here is derived from an EMBL/GenBank/DDBJ whole genome shotgun (WGS) entry which is preliminary data.</text>
</comment>
<gene>
    <name evidence="2" type="ORF">GCM10009544_17760</name>
</gene>
<dbReference type="RefSeq" id="WP_344088333.1">
    <property type="nucleotide sequence ID" value="NZ_BAAAHB010000012.1"/>
</dbReference>
<keyword evidence="3" id="KW-1185">Reference proteome</keyword>
<sequence>MELVNAIAVLQQQRDYARAQSELEGVTRQRIGEVHDAFQKIELEGPEEIIEKAARLRMAARNTLAQLDLEVPARHGRQRLEEIARQERGLTPEHLALEALRGLEKAASRGEPSVEEACAALQAVRDTDLLAADEARATVLYSSRPRPGLDLERFLTYGNWPEIVEARAEFVIAARAQP</sequence>
<feature type="coiled-coil region" evidence="1">
    <location>
        <begin position="9"/>
        <end position="70"/>
    </location>
</feature>
<organism evidence="2 3">
    <name type="scientific">Streptomyces stramineus</name>
    <dbReference type="NCBI Taxonomy" id="173861"/>
    <lineage>
        <taxon>Bacteria</taxon>
        <taxon>Bacillati</taxon>
        <taxon>Actinomycetota</taxon>
        <taxon>Actinomycetes</taxon>
        <taxon>Kitasatosporales</taxon>
        <taxon>Streptomycetaceae</taxon>
        <taxon>Streptomyces</taxon>
    </lineage>
</organism>
<dbReference type="Proteomes" id="UP001499895">
    <property type="component" value="Unassembled WGS sequence"/>
</dbReference>